<organism evidence="2 3">
    <name type="scientific">Orbilia brochopaga</name>
    <dbReference type="NCBI Taxonomy" id="3140254"/>
    <lineage>
        <taxon>Eukaryota</taxon>
        <taxon>Fungi</taxon>
        <taxon>Dikarya</taxon>
        <taxon>Ascomycota</taxon>
        <taxon>Pezizomycotina</taxon>
        <taxon>Orbiliomycetes</taxon>
        <taxon>Orbiliales</taxon>
        <taxon>Orbiliaceae</taxon>
        <taxon>Orbilia</taxon>
    </lineage>
</organism>
<feature type="compositionally biased region" description="Basic and acidic residues" evidence="1">
    <location>
        <begin position="519"/>
        <end position="533"/>
    </location>
</feature>
<accession>A0AAV9UY01</accession>
<dbReference type="AlphaFoldDB" id="A0AAV9UY01"/>
<comment type="caution">
    <text evidence="2">The sequence shown here is derived from an EMBL/GenBank/DDBJ whole genome shotgun (WGS) entry which is preliminary data.</text>
</comment>
<feature type="region of interest" description="Disordered" evidence="1">
    <location>
        <begin position="403"/>
        <end position="453"/>
    </location>
</feature>
<evidence type="ECO:0000313" key="2">
    <source>
        <dbReference type="EMBL" id="KAK6349841.1"/>
    </source>
</evidence>
<feature type="region of interest" description="Disordered" evidence="1">
    <location>
        <begin position="284"/>
        <end position="351"/>
    </location>
</feature>
<protein>
    <recommendedName>
        <fullName evidence="4">Frequency clock protein</fullName>
    </recommendedName>
</protein>
<feature type="compositionally biased region" description="Polar residues" evidence="1">
    <location>
        <begin position="1"/>
        <end position="17"/>
    </location>
</feature>
<sequence>MSATGVQGSLMSVGNKNSEPSESSQASAEAQRRHPKRTSPEASVSLRHARQSPNAAEPNMAFTVPPKLQHGHPTSYQGSSASSQQRRAGQVMWAKEIQQPPRQSTNDTDRESAFNSNGSNDRSAPDDWFSNWNTNVGDFNQPNPADGDSPYYLTSERQRKKQRNQPVSLDRETSRASDPTQSLSLFNPSYPSMLPTQDSDDESEVYRSVIDDLTVKNKKLKKKLRKMERLHCSELNEEKLFEVRCYGLPPSRKQELQELLQKFAAGLDGHGGVYETKRSDAISNANATSSTNPSSSSLLQNTDSAYATETRMTSLDSSSGDASKAAKSQTQLSTRSKPVPNINPDSQPVQFASERAKMKLVVRRLEQLFTGSDALQSELGKAKVQQQVAEAAAQEKLGAVADELAESGDEDDRREASMMSQQQDDDLSKNQDQDPRHNLDTSHQRPTRPMDLDPNRAQVALENVEYLEQMSHPSSIKHHKHTSVGEITDWVYLNLINNMAQIHTLNVSLHFIKKAIRSTSDKLELSPDGDKVRWKGGLTGTRLSSDGDTSSSMMENSSSGEASPGDISSGMKSRGNPTPPEGKTTGLKAVSTRDIKSRLSQMSSPGATTAYKSNDNFGYRPLVFHSLTHKSSSADSSDQDSSDGESEAGSAGSGGPPPILESGSNIEMGDIGKFAPLDGPVIYFGGALFCTDLSAQVVFRDGGHNFPNGDGQGTRNYKRLVEVPIGAPASEDSCEEETMSKLPVKVDWASPDVEMGMFDDLEEHLPDLTLAPIAAEVLPTVVPPPLPFEVSGLANVRPDDNFVIYVKTQQSPTYVGKSRLSLHSIPIEQLQQQDIKSGYENNVIDAIQVNLPPSKLPEPSFVFLLSEDSTDPFLSNSDEPQSYESHLSFAYNVEVDSRSSGEGIPSFHSPDMDDQSPMDLDAEEGAPLAPLSAVATAGSEVGSDVGDPPSLREMPILKSLDDMDIGESDVV</sequence>
<gene>
    <name evidence="2" type="ORF">TWF696_006107</name>
</gene>
<feature type="compositionally biased region" description="Acidic residues" evidence="1">
    <location>
        <begin position="637"/>
        <end position="646"/>
    </location>
</feature>
<evidence type="ECO:0000256" key="1">
    <source>
        <dbReference type="SAM" id="MobiDB-lite"/>
    </source>
</evidence>
<feature type="compositionally biased region" description="Acidic residues" evidence="1">
    <location>
        <begin position="912"/>
        <end position="924"/>
    </location>
</feature>
<feature type="compositionally biased region" description="Low complexity" evidence="1">
    <location>
        <begin position="77"/>
        <end position="90"/>
    </location>
</feature>
<dbReference type="EMBL" id="JAVHNQ010000004">
    <property type="protein sequence ID" value="KAK6349841.1"/>
    <property type="molecule type" value="Genomic_DNA"/>
</dbReference>
<feature type="compositionally biased region" description="Low complexity" evidence="1">
    <location>
        <begin position="314"/>
        <end position="328"/>
    </location>
</feature>
<reference evidence="2 3" key="1">
    <citation type="submission" date="2019-10" db="EMBL/GenBank/DDBJ databases">
        <authorList>
            <person name="Palmer J.M."/>
        </authorList>
    </citation>
    <scope>NUCLEOTIDE SEQUENCE [LARGE SCALE GENOMIC DNA]</scope>
    <source>
        <strain evidence="2 3">TWF696</strain>
    </source>
</reference>
<feature type="compositionally biased region" description="Low complexity" evidence="1">
    <location>
        <begin position="550"/>
        <end position="563"/>
    </location>
</feature>
<feature type="region of interest" description="Disordered" evidence="1">
    <location>
        <begin position="900"/>
        <end position="971"/>
    </location>
</feature>
<dbReference type="InterPro" id="IPR018554">
    <property type="entry name" value="FRQ"/>
</dbReference>
<name>A0AAV9UY01_9PEZI</name>
<feature type="compositionally biased region" description="Low complexity" evidence="1">
    <location>
        <begin position="284"/>
        <end position="297"/>
    </location>
</feature>
<dbReference type="Pfam" id="PF09421">
    <property type="entry name" value="FRQ"/>
    <property type="match status" value="1"/>
</dbReference>
<dbReference type="GO" id="GO:0005634">
    <property type="term" value="C:nucleus"/>
    <property type="evidence" value="ECO:0007669"/>
    <property type="project" value="InterPro"/>
</dbReference>
<feature type="compositionally biased region" description="Polar residues" evidence="1">
    <location>
        <begin position="130"/>
        <end position="143"/>
    </location>
</feature>
<dbReference type="GO" id="GO:0006355">
    <property type="term" value="P:regulation of DNA-templated transcription"/>
    <property type="evidence" value="ECO:0007669"/>
    <property type="project" value="InterPro"/>
</dbReference>
<feature type="compositionally biased region" description="Basic and acidic residues" evidence="1">
    <location>
        <begin position="426"/>
        <end position="453"/>
    </location>
</feature>
<feature type="compositionally biased region" description="Low complexity" evidence="1">
    <location>
        <begin position="18"/>
        <end position="29"/>
    </location>
</feature>
<dbReference type="Proteomes" id="UP001375240">
    <property type="component" value="Unassembled WGS sequence"/>
</dbReference>
<feature type="compositionally biased region" description="Polar residues" evidence="1">
    <location>
        <begin position="113"/>
        <end position="122"/>
    </location>
</feature>
<evidence type="ECO:0008006" key="4">
    <source>
        <dbReference type="Google" id="ProtNLM"/>
    </source>
</evidence>
<evidence type="ECO:0000313" key="3">
    <source>
        <dbReference type="Proteomes" id="UP001375240"/>
    </source>
</evidence>
<dbReference type="GO" id="GO:0005737">
    <property type="term" value="C:cytoplasm"/>
    <property type="evidence" value="ECO:0007669"/>
    <property type="project" value="InterPro"/>
</dbReference>
<feature type="region of interest" description="Disordered" evidence="1">
    <location>
        <begin position="519"/>
        <end position="592"/>
    </location>
</feature>
<feature type="region of interest" description="Disordered" evidence="1">
    <location>
        <begin position="629"/>
        <end position="665"/>
    </location>
</feature>
<feature type="region of interest" description="Disordered" evidence="1">
    <location>
        <begin position="1"/>
        <end position="202"/>
    </location>
</feature>
<dbReference type="GO" id="GO:0007623">
    <property type="term" value="P:circadian rhythm"/>
    <property type="evidence" value="ECO:0007669"/>
    <property type="project" value="InterPro"/>
</dbReference>
<proteinExistence type="predicted"/>
<keyword evidence="3" id="KW-1185">Reference proteome</keyword>
<feature type="compositionally biased region" description="Polar residues" evidence="1">
    <location>
        <begin position="176"/>
        <end position="197"/>
    </location>
</feature>
<feature type="compositionally biased region" description="Acidic residues" evidence="1">
    <location>
        <begin position="962"/>
        <end position="971"/>
    </location>
</feature>
<feature type="compositionally biased region" description="Polar residues" evidence="1">
    <location>
        <begin position="298"/>
        <end position="313"/>
    </location>
</feature>